<dbReference type="InterPro" id="IPR043129">
    <property type="entry name" value="ATPase_NBD"/>
</dbReference>
<comment type="similarity">
    <text evidence="6 7">Belongs to the acetokinase family.</text>
</comment>
<dbReference type="GO" id="GO:0047761">
    <property type="term" value="F:butyrate kinase activity"/>
    <property type="evidence" value="ECO:0007669"/>
    <property type="project" value="UniProtKB-UniRule"/>
</dbReference>
<dbReference type="Pfam" id="PF00871">
    <property type="entry name" value="Acetate_kinase"/>
    <property type="match status" value="1"/>
</dbReference>
<keyword evidence="5 6" id="KW-0067">ATP-binding</keyword>
<proteinExistence type="inferred from homology"/>
<dbReference type="GO" id="GO:0005524">
    <property type="term" value="F:ATP binding"/>
    <property type="evidence" value="ECO:0007669"/>
    <property type="project" value="UniProtKB-KW"/>
</dbReference>
<keyword evidence="4 6" id="KW-0418">Kinase</keyword>
<dbReference type="OrthoDB" id="9771859at2"/>
<evidence type="ECO:0000256" key="2">
    <source>
        <dbReference type="ARBA" id="ARBA00022679"/>
    </source>
</evidence>
<dbReference type="InterPro" id="IPR011245">
    <property type="entry name" value="Butyrate_kin"/>
</dbReference>
<dbReference type="EMBL" id="BJXB01000008">
    <property type="protein sequence ID" value="GEM46488.1"/>
    <property type="molecule type" value="Genomic_DNA"/>
</dbReference>
<evidence type="ECO:0000313" key="8">
    <source>
        <dbReference type="EMBL" id="GEM46488.1"/>
    </source>
</evidence>
<evidence type="ECO:0000256" key="1">
    <source>
        <dbReference type="ARBA" id="ARBA00022490"/>
    </source>
</evidence>
<dbReference type="EC" id="2.7.2.7" evidence="6"/>
<evidence type="ECO:0000256" key="6">
    <source>
        <dbReference type="HAMAP-Rule" id="MF_00542"/>
    </source>
</evidence>
<comment type="catalytic activity">
    <reaction evidence="6">
        <text>butanoate + ATP = butanoyl phosphate + ADP</text>
        <dbReference type="Rhea" id="RHEA:13585"/>
        <dbReference type="ChEBI" id="CHEBI:17968"/>
        <dbReference type="ChEBI" id="CHEBI:30616"/>
        <dbReference type="ChEBI" id="CHEBI:58079"/>
        <dbReference type="ChEBI" id="CHEBI:456216"/>
        <dbReference type="EC" id="2.7.2.7"/>
    </reaction>
</comment>
<dbReference type="AlphaFoldDB" id="A0A511N1Z2"/>
<dbReference type="PIRSF" id="PIRSF036458">
    <property type="entry name" value="Butyrate_kin"/>
    <property type="match status" value="1"/>
</dbReference>
<dbReference type="PRINTS" id="PR00471">
    <property type="entry name" value="ACETATEKNASE"/>
</dbReference>
<keyword evidence="9" id="KW-1185">Reference proteome</keyword>
<dbReference type="SUPFAM" id="SSF53067">
    <property type="entry name" value="Actin-like ATPase domain"/>
    <property type="match status" value="2"/>
</dbReference>
<dbReference type="CDD" id="cd24011">
    <property type="entry name" value="ASKHA_NBD_BK"/>
    <property type="match status" value="1"/>
</dbReference>
<keyword evidence="3 6" id="KW-0547">Nucleotide-binding</keyword>
<name>A0A511N1Z2_DEIC1</name>
<evidence type="ECO:0000256" key="5">
    <source>
        <dbReference type="ARBA" id="ARBA00022840"/>
    </source>
</evidence>
<dbReference type="GO" id="GO:0006083">
    <property type="term" value="P:acetate metabolic process"/>
    <property type="evidence" value="ECO:0007669"/>
    <property type="project" value="TreeGrafter"/>
</dbReference>
<evidence type="ECO:0000256" key="3">
    <source>
        <dbReference type="ARBA" id="ARBA00022741"/>
    </source>
</evidence>
<dbReference type="Gene3D" id="3.30.420.40">
    <property type="match status" value="2"/>
</dbReference>
<dbReference type="PANTHER" id="PTHR21060">
    <property type="entry name" value="ACETATE KINASE"/>
    <property type="match status" value="1"/>
</dbReference>
<dbReference type="GO" id="GO:0005737">
    <property type="term" value="C:cytoplasm"/>
    <property type="evidence" value="ECO:0007669"/>
    <property type="project" value="UniProtKB-SubCell"/>
</dbReference>
<dbReference type="InterPro" id="IPR000890">
    <property type="entry name" value="Aliphatic_acid_kin_short-chain"/>
</dbReference>
<comment type="subcellular location">
    <subcellularLocation>
        <location evidence="6">Cytoplasm</location>
    </subcellularLocation>
</comment>
<dbReference type="PANTHER" id="PTHR21060:SF20">
    <property type="entry name" value="BUTYRATE KINASE 1-RELATED"/>
    <property type="match status" value="1"/>
</dbReference>
<gene>
    <name evidence="6 8" type="primary">buk</name>
    <name evidence="8" type="ORF">DC3_21230</name>
</gene>
<evidence type="ECO:0000256" key="4">
    <source>
        <dbReference type="ARBA" id="ARBA00022777"/>
    </source>
</evidence>
<organism evidence="8 9">
    <name type="scientific">Deinococcus cellulosilyticus (strain DSM 18568 / NBRC 106333 / KACC 11606 / 5516J-15)</name>
    <dbReference type="NCBI Taxonomy" id="1223518"/>
    <lineage>
        <taxon>Bacteria</taxon>
        <taxon>Thermotogati</taxon>
        <taxon>Deinococcota</taxon>
        <taxon>Deinococci</taxon>
        <taxon>Deinococcales</taxon>
        <taxon>Deinococcaceae</taxon>
        <taxon>Deinococcus</taxon>
    </lineage>
</organism>
<dbReference type="Proteomes" id="UP000321306">
    <property type="component" value="Unassembled WGS sequence"/>
</dbReference>
<sequence length="355" mass="38740">MIAYVINPGTASTKLALAHIQPSDNPSLPGNIRVELEKREVSHPDLPVPFIEKLPLIRQEIWQGIKGWPRPEAVVGRGGILGPLPAGTYRVTQELSDFAIHSPYKDHITNLGAPLALEVAKAFGVEAYVVDPMSVDELLPEARISGFPGAERTSLFHALNAKAVARRTAYEVGKRFTDSVIVVAHLGNKSSITTYRKGRAIDTTGAHLEEGPFTPSGTGMLPLSKLLDLAYQYPRARVEQMLLFESGFKGLTGTADLKELEQRQDEPQVKLAVKAFVYQVAKYIGSYSVVAGRPDAIAITGGIARWFSLVDMIEEKLSWIAPVVVIPGELELEALAEGVGRVLVGHEQPREWVKP</sequence>
<dbReference type="GO" id="GO:0008776">
    <property type="term" value="F:acetate kinase activity"/>
    <property type="evidence" value="ECO:0007669"/>
    <property type="project" value="TreeGrafter"/>
</dbReference>
<dbReference type="HAMAP" id="MF_00542">
    <property type="entry name" value="Butyrate_kinase"/>
    <property type="match status" value="1"/>
</dbReference>
<evidence type="ECO:0000313" key="9">
    <source>
        <dbReference type="Proteomes" id="UP000321306"/>
    </source>
</evidence>
<protein>
    <recommendedName>
        <fullName evidence="6">Probable butyrate kinase</fullName>
        <shortName evidence="6">BK</shortName>
        <ecNumber evidence="6">2.7.2.7</ecNumber>
    </recommendedName>
    <alternativeName>
        <fullName evidence="6">Branched-chain carboxylic acid kinase</fullName>
    </alternativeName>
</protein>
<reference evidence="8 9" key="1">
    <citation type="submission" date="2019-07" db="EMBL/GenBank/DDBJ databases">
        <title>Whole genome shotgun sequence of Deinococcus cellulosilyticus NBRC 106333.</title>
        <authorList>
            <person name="Hosoyama A."/>
            <person name="Uohara A."/>
            <person name="Ohji S."/>
            <person name="Ichikawa N."/>
        </authorList>
    </citation>
    <scope>NUCLEOTIDE SEQUENCE [LARGE SCALE GENOMIC DNA]</scope>
    <source>
        <strain evidence="8 9">NBRC 106333</strain>
    </source>
</reference>
<accession>A0A511N1Z2</accession>
<dbReference type="NCBIfam" id="NF002834">
    <property type="entry name" value="PRK03011.1-5"/>
    <property type="match status" value="1"/>
</dbReference>
<keyword evidence="1 6" id="KW-0963">Cytoplasm</keyword>
<keyword evidence="2 6" id="KW-0808">Transferase</keyword>
<evidence type="ECO:0000256" key="7">
    <source>
        <dbReference type="RuleBase" id="RU003835"/>
    </source>
</evidence>
<dbReference type="RefSeq" id="WP_146884304.1">
    <property type="nucleotide sequence ID" value="NZ_BJXB01000008.1"/>
</dbReference>
<comment type="caution">
    <text evidence="8">The sequence shown here is derived from an EMBL/GenBank/DDBJ whole genome shotgun (WGS) entry which is preliminary data.</text>
</comment>